<dbReference type="PANTHER" id="PTHR43673:SF10">
    <property type="entry name" value="NADH DEHYDROGENASE_NAD(P)H NITROREDUCTASE XCC3605-RELATED"/>
    <property type="match status" value="1"/>
</dbReference>
<dbReference type="SUPFAM" id="SSF54862">
    <property type="entry name" value="4Fe-4S ferredoxins"/>
    <property type="match status" value="1"/>
</dbReference>
<dbReference type="Gene3D" id="3.40.109.10">
    <property type="entry name" value="NADH Oxidase"/>
    <property type="match status" value="1"/>
</dbReference>
<keyword evidence="8" id="KW-1185">Reference proteome</keyword>
<proteinExistence type="inferred from homology"/>
<dbReference type="OrthoDB" id="368873at2"/>
<dbReference type="InterPro" id="IPR000415">
    <property type="entry name" value="Nitroreductase-like"/>
</dbReference>
<sequence>MSYITVNEEKCVKCGLCVKECPVYVLKMGENGPLENPIATCNACGHCVAVCPNTAIDNEKAPLAQQVDVKDIPKLNEQQAEYFLRSRRAIRNYQDKPVSRELLLKLVDIARMAPTASNSQDISFIVVENKLLLEKATEITIQMLENSPFKVQLKNTINSYRDDGVDSIFHGAPNLIIATANKDFPHGRNNAISCLTYLELYAPSLGLGSFWAGMFEHCASAEGSPLLELFNISEEKKVVGAVMVGYPKYRYRRLVDRNPLDVTFID</sequence>
<evidence type="ECO:0000313" key="7">
    <source>
        <dbReference type="EMBL" id="SHI27852.1"/>
    </source>
</evidence>
<dbReference type="Pfam" id="PF13237">
    <property type="entry name" value="Fer4_10"/>
    <property type="match status" value="1"/>
</dbReference>
<dbReference type="Pfam" id="PF00881">
    <property type="entry name" value="Nitroreductase"/>
    <property type="match status" value="1"/>
</dbReference>
<dbReference type="PROSITE" id="PS51379">
    <property type="entry name" value="4FE4S_FER_2"/>
    <property type="match status" value="2"/>
</dbReference>
<reference evidence="8" key="1">
    <citation type="submission" date="2016-11" db="EMBL/GenBank/DDBJ databases">
        <authorList>
            <person name="Varghese N."/>
            <person name="Submissions S."/>
        </authorList>
    </citation>
    <scope>NUCLEOTIDE SEQUENCE [LARGE SCALE GENOMIC DNA]</scope>
    <source>
        <strain evidence="8">DSM 15449</strain>
    </source>
</reference>
<evidence type="ECO:0000256" key="4">
    <source>
        <dbReference type="ARBA" id="ARBA00023004"/>
    </source>
</evidence>
<accession>A0A1M5ZUG4</accession>
<evidence type="ECO:0000256" key="5">
    <source>
        <dbReference type="ARBA" id="ARBA00023014"/>
    </source>
</evidence>
<evidence type="ECO:0000313" key="8">
    <source>
        <dbReference type="Proteomes" id="UP000183954"/>
    </source>
</evidence>
<feature type="domain" description="4Fe-4S ferredoxin-type" evidence="6">
    <location>
        <begin position="2"/>
        <end position="31"/>
    </location>
</feature>
<dbReference type="GO" id="GO:0051536">
    <property type="term" value="F:iron-sulfur cluster binding"/>
    <property type="evidence" value="ECO:0007669"/>
    <property type="project" value="UniProtKB-KW"/>
</dbReference>
<comment type="similarity">
    <text evidence="1">Belongs to the nitroreductase family.</text>
</comment>
<dbReference type="InterPro" id="IPR017900">
    <property type="entry name" value="4Fe4S_Fe_S_CS"/>
</dbReference>
<dbReference type="EMBL" id="FQXJ01000015">
    <property type="protein sequence ID" value="SHI27852.1"/>
    <property type="molecule type" value="Genomic_DNA"/>
</dbReference>
<protein>
    <submittedName>
        <fullName evidence="7">Nitroreductase</fullName>
    </submittedName>
</protein>
<dbReference type="GO" id="GO:0046872">
    <property type="term" value="F:metal ion binding"/>
    <property type="evidence" value="ECO:0007669"/>
    <property type="project" value="UniProtKB-KW"/>
</dbReference>
<dbReference type="CDD" id="cd02143">
    <property type="entry name" value="nitroreductase_FeS-like"/>
    <property type="match status" value="1"/>
</dbReference>
<name>A0A1M5ZUG4_9FIRM</name>
<dbReference type="Proteomes" id="UP000183954">
    <property type="component" value="Unassembled WGS sequence"/>
</dbReference>
<dbReference type="InterPro" id="IPR029479">
    <property type="entry name" value="Nitroreductase"/>
</dbReference>
<dbReference type="PANTHER" id="PTHR43673">
    <property type="entry name" value="NAD(P)H NITROREDUCTASE YDGI-RELATED"/>
    <property type="match status" value="1"/>
</dbReference>
<gene>
    <name evidence="7" type="ORF">SAMN02746098_03680</name>
</gene>
<dbReference type="GO" id="GO:0016491">
    <property type="term" value="F:oxidoreductase activity"/>
    <property type="evidence" value="ECO:0007669"/>
    <property type="project" value="UniProtKB-KW"/>
</dbReference>
<keyword evidence="3" id="KW-0560">Oxidoreductase</keyword>
<evidence type="ECO:0000256" key="2">
    <source>
        <dbReference type="ARBA" id="ARBA00022723"/>
    </source>
</evidence>
<keyword evidence="5" id="KW-0411">Iron-sulfur</keyword>
<dbReference type="PROSITE" id="PS00198">
    <property type="entry name" value="4FE4S_FER_1"/>
    <property type="match status" value="2"/>
</dbReference>
<dbReference type="AlphaFoldDB" id="A0A1M5ZUG4"/>
<dbReference type="STRING" id="1121420.SAMN02746098_03680"/>
<dbReference type="RefSeq" id="WP_073031170.1">
    <property type="nucleotide sequence ID" value="NZ_FQXJ01000015.1"/>
</dbReference>
<evidence type="ECO:0000259" key="6">
    <source>
        <dbReference type="PROSITE" id="PS51379"/>
    </source>
</evidence>
<keyword evidence="4" id="KW-0408">Iron</keyword>
<evidence type="ECO:0000256" key="1">
    <source>
        <dbReference type="ARBA" id="ARBA00007118"/>
    </source>
</evidence>
<organism evidence="7 8">
    <name type="scientific">Desulfosporosinus lacus DSM 15449</name>
    <dbReference type="NCBI Taxonomy" id="1121420"/>
    <lineage>
        <taxon>Bacteria</taxon>
        <taxon>Bacillati</taxon>
        <taxon>Bacillota</taxon>
        <taxon>Clostridia</taxon>
        <taxon>Eubacteriales</taxon>
        <taxon>Desulfitobacteriaceae</taxon>
        <taxon>Desulfosporosinus</taxon>
    </lineage>
</organism>
<dbReference type="SUPFAM" id="SSF55469">
    <property type="entry name" value="FMN-dependent nitroreductase-like"/>
    <property type="match status" value="1"/>
</dbReference>
<dbReference type="InterPro" id="IPR017896">
    <property type="entry name" value="4Fe4S_Fe-S-bd"/>
</dbReference>
<dbReference type="Gene3D" id="3.30.70.20">
    <property type="match status" value="1"/>
</dbReference>
<feature type="domain" description="4Fe-4S ferredoxin-type" evidence="6">
    <location>
        <begin position="32"/>
        <end position="61"/>
    </location>
</feature>
<keyword evidence="2" id="KW-0479">Metal-binding</keyword>
<evidence type="ECO:0000256" key="3">
    <source>
        <dbReference type="ARBA" id="ARBA00023002"/>
    </source>
</evidence>